<comment type="subcellular location">
    <subcellularLocation>
        <location evidence="1">Membrane</location>
        <topology evidence="1">Single-pass membrane protein</topology>
    </subcellularLocation>
</comment>
<dbReference type="PANTHER" id="PTHR33228:SF76">
    <property type="entry name" value="PROTEIN GLUTAMINE DUMPER 7"/>
    <property type="match status" value="1"/>
</dbReference>
<evidence type="ECO:0000256" key="5">
    <source>
        <dbReference type="ARBA" id="ARBA00022970"/>
    </source>
</evidence>
<dbReference type="Proteomes" id="UP000737018">
    <property type="component" value="Unassembled WGS sequence"/>
</dbReference>
<reference evidence="9" key="1">
    <citation type="submission" date="2020-03" db="EMBL/GenBank/DDBJ databases">
        <title>Castanea mollissima Vanexum genome sequencing.</title>
        <authorList>
            <person name="Staton M."/>
        </authorList>
    </citation>
    <scope>NUCLEOTIDE SEQUENCE</scope>
    <source>
        <tissue evidence="9">Leaf</tissue>
    </source>
</reference>
<keyword evidence="4 8" id="KW-0812">Transmembrane</keyword>
<keyword evidence="5" id="KW-0029">Amino-acid transport</keyword>
<evidence type="ECO:0000256" key="4">
    <source>
        <dbReference type="ARBA" id="ARBA00022692"/>
    </source>
</evidence>
<dbReference type="InterPro" id="IPR040359">
    <property type="entry name" value="GDU"/>
</dbReference>
<organism evidence="9 10">
    <name type="scientific">Castanea mollissima</name>
    <name type="common">Chinese chestnut</name>
    <dbReference type="NCBI Taxonomy" id="60419"/>
    <lineage>
        <taxon>Eukaryota</taxon>
        <taxon>Viridiplantae</taxon>
        <taxon>Streptophyta</taxon>
        <taxon>Embryophyta</taxon>
        <taxon>Tracheophyta</taxon>
        <taxon>Spermatophyta</taxon>
        <taxon>Magnoliopsida</taxon>
        <taxon>eudicotyledons</taxon>
        <taxon>Gunneridae</taxon>
        <taxon>Pentapetalae</taxon>
        <taxon>rosids</taxon>
        <taxon>fabids</taxon>
        <taxon>Fagales</taxon>
        <taxon>Fagaceae</taxon>
        <taxon>Castanea</taxon>
    </lineage>
</organism>
<protein>
    <submittedName>
        <fullName evidence="9">Uncharacterized protein</fullName>
    </submittedName>
</protein>
<keyword evidence="10" id="KW-1185">Reference proteome</keyword>
<proteinExistence type="inferred from homology"/>
<gene>
    <name evidence="9" type="ORF">CMV_013680</name>
</gene>
<dbReference type="EMBL" id="JRKL02001842">
    <property type="protein sequence ID" value="KAF3961731.1"/>
    <property type="molecule type" value="Genomic_DNA"/>
</dbReference>
<keyword evidence="7 8" id="KW-0472">Membrane</keyword>
<evidence type="ECO:0000256" key="7">
    <source>
        <dbReference type="ARBA" id="ARBA00023136"/>
    </source>
</evidence>
<dbReference type="PANTHER" id="PTHR33228">
    <property type="entry name" value="PROTEIN GLUTAMINE DUMPER 4-RELATED"/>
    <property type="match status" value="1"/>
</dbReference>
<evidence type="ECO:0000256" key="2">
    <source>
        <dbReference type="ARBA" id="ARBA00009977"/>
    </source>
</evidence>
<keyword evidence="6 8" id="KW-1133">Transmembrane helix</keyword>
<keyword evidence="3" id="KW-0813">Transport</keyword>
<sequence>MPLSPSSSATGAQLWKSPVPYLFGSLAITLLLIAVALIILVCSYRKRASNSPGEDEEMPAMKMMNNTVVDSEPKIVVIMAGDDKPTYLAKPVVTASSTCHCDCEQV</sequence>
<evidence type="ECO:0000256" key="6">
    <source>
        <dbReference type="ARBA" id="ARBA00022989"/>
    </source>
</evidence>
<comment type="similarity">
    <text evidence="2">Belongs to the GLUTAMINE DUMPER 1 (TC 9.B.60) family.</text>
</comment>
<dbReference type="GO" id="GO:0080143">
    <property type="term" value="P:regulation of amino acid export"/>
    <property type="evidence" value="ECO:0007669"/>
    <property type="project" value="InterPro"/>
</dbReference>
<feature type="transmembrane region" description="Helical" evidence="8">
    <location>
        <begin position="20"/>
        <end position="42"/>
    </location>
</feature>
<evidence type="ECO:0000256" key="1">
    <source>
        <dbReference type="ARBA" id="ARBA00004167"/>
    </source>
</evidence>
<dbReference type="OrthoDB" id="770444at2759"/>
<evidence type="ECO:0000256" key="3">
    <source>
        <dbReference type="ARBA" id="ARBA00022448"/>
    </source>
</evidence>
<dbReference type="AlphaFoldDB" id="A0A8J4QXK3"/>
<evidence type="ECO:0000313" key="9">
    <source>
        <dbReference type="EMBL" id="KAF3961731.1"/>
    </source>
</evidence>
<name>A0A8J4QXK3_9ROSI</name>
<evidence type="ECO:0000256" key="8">
    <source>
        <dbReference type="SAM" id="Phobius"/>
    </source>
</evidence>
<dbReference type="GO" id="GO:0006865">
    <property type="term" value="P:amino acid transport"/>
    <property type="evidence" value="ECO:0007669"/>
    <property type="project" value="UniProtKB-KW"/>
</dbReference>
<comment type="caution">
    <text evidence="9">The sequence shown here is derived from an EMBL/GenBank/DDBJ whole genome shotgun (WGS) entry which is preliminary data.</text>
</comment>
<evidence type="ECO:0000313" key="10">
    <source>
        <dbReference type="Proteomes" id="UP000737018"/>
    </source>
</evidence>
<accession>A0A8J4QXK3</accession>
<dbReference type="GO" id="GO:0016020">
    <property type="term" value="C:membrane"/>
    <property type="evidence" value="ECO:0007669"/>
    <property type="project" value="UniProtKB-SubCell"/>
</dbReference>